<dbReference type="AlphaFoldDB" id="A0A4S8QQ87"/>
<comment type="similarity">
    <text evidence="1">Belongs to the paxM FAD-dependent monooxygenase family.</text>
</comment>
<sequence>MEIIIVGAGIAGLGAGIALRRGGHKVTILEQSSLLHEVGAAITVAPNASLILKSWGFSPAKSKLVALSKANVWDGMGMKVVVDNYYANTEEKYGIPLYAAHRVDLHSQLREIATRKDGEGTPVDLMVRTKIIGYDAVNGKVTLESGKTLQADLIVAADGVHSTAVDHVLGPNKVQAGDTGWSCMRWLVPTEDLLSDPETADLVDNSVQRFFAPASGVGGFVWYPCRNNEVQNFLYLSKAFDSSHATESFRASVEPSVPMKYAKPEFSPALQAVIGKAQDVRFWKLIAREPIPTWHKDRLVLIGDAAHPMLPFQAQGGCQAIEDAGALGILLNEINPDDKETLEKRLQLYEKVRKNRGSSLQILSNHSPPASQATRDEAAKYLPDGKTLNTTDDINDYVFSFDVIRECEILLAEESIDGGIRT</sequence>
<feature type="domain" description="FAD-binding" evidence="6">
    <location>
        <begin position="2"/>
        <end position="357"/>
    </location>
</feature>
<dbReference type="InterPro" id="IPR050493">
    <property type="entry name" value="FAD-dep_Monooxygenase_BioMet"/>
</dbReference>
<evidence type="ECO:0000259" key="6">
    <source>
        <dbReference type="Pfam" id="PF01494"/>
    </source>
</evidence>
<dbReference type="PANTHER" id="PTHR13789:SF215">
    <property type="entry name" value="FAD-BINDING DOMAIN-CONTAINING PROTEIN-RELATED"/>
    <property type="match status" value="1"/>
</dbReference>
<dbReference type="Pfam" id="PF01494">
    <property type="entry name" value="FAD_binding_3"/>
    <property type="match status" value="1"/>
</dbReference>
<keyword evidence="3" id="KW-0274">FAD</keyword>
<dbReference type="OrthoDB" id="9993796at2759"/>
<evidence type="ECO:0000313" key="7">
    <source>
        <dbReference type="EMBL" id="THV46880.1"/>
    </source>
</evidence>
<evidence type="ECO:0000256" key="1">
    <source>
        <dbReference type="ARBA" id="ARBA00007992"/>
    </source>
</evidence>
<dbReference type="SUPFAM" id="SSF51905">
    <property type="entry name" value="FAD/NAD(P)-binding domain"/>
    <property type="match status" value="1"/>
</dbReference>
<evidence type="ECO:0000313" key="8">
    <source>
        <dbReference type="Proteomes" id="UP000308671"/>
    </source>
</evidence>
<keyword evidence="8" id="KW-1185">Reference proteome</keyword>
<keyword evidence="2" id="KW-0285">Flavoprotein</keyword>
<protein>
    <recommendedName>
        <fullName evidence="6">FAD-binding domain-containing protein</fullName>
    </recommendedName>
</protein>
<dbReference type="SUPFAM" id="SSF54373">
    <property type="entry name" value="FAD-linked reductases, C-terminal domain"/>
    <property type="match status" value="1"/>
</dbReference>
<evidence type="ECO:0000256" key="3">
    <source>
        <dbReference type="ARBA" id="ARBA00022827"/>
    </source>
</evidence>
<dbReference type="InterPro" id="IPR036188">
    <property type="entry name" value="FAD/NAD-bd_sf"/>
</dbReference>
<proteinExistence type="inferred from homology"/>
<dbReference type="GO" id="GO:0071949">
    <property type="term" value="F:FAD binding"/>
    <property type="evidence" value="ECO:0007669"/>
    <property type="project" value="InterPro"/>
</dbReference>
<evidence type="ECO:0000256" key="4">
    <source>
        <dbReference type="ARBA" id="ARBA00023002"/>
    </source>
</evidence>
<dbReference type="Gene3D" id="3.50.50.60">
    <property type="entry name" value="FAD/NAD(P)-binding domain"/>
    <property type="match status" value="1"/>
</dbReference>
<organism evidence="7 8">
    <name type="scientific">Botrytis galanthina</name>
    <dbReference type="NCBI Taxonomy" id="278940"/>
    <lineage>
        <taxon>Eukaryota</taxon>
        <taxon>Fungi</taxon>
        <taxon>Dikarya</taxon>
        <taxon>Ascomycota</taxon>
        <taxon>Pezizomycotina</taxon>
        <taxon>Leotiomycetes</taxon>
        <taxon>Helotiales</taxon>
        <taxon>Sclerotiniaceae</taxon>
        <taxon>Botrytis</taxon>
    </lineage>
</organism>
<keyword evidence="4" id="KW-0560">Oxidoreductase</keyword>
<reference evidence="7 8" key="1">
    <citation type="submission" date="2017-12" db="EMBL/GenBank/DDBJ databases">
        <title>Comparative genomics of Botrytis spp.</title>
        <authorList>
            <person name="Valero-Jimenez C.A."/>
            <person name="Tapia P."/>
            <person name="Veloso J."/>
            <person name="Silva-Moreno E."/>
            <person name="Staats M."/>
            <person name="Valdes J.H."/>
            <person name="Van Kan J.A.L."/>
        </authorList>
    </citation>
    <scope>NUCLEOTIDE SEQUENCE [LARGE SCALE GENOMIC DNA]</scope>
    <source>
        <strain evidence="7 8">MUCL435</strain>
    </source>
</reference>
<dbReference type="PRINTS" id="PR00420">
    <property type="entry name" value="RNGMNOXGNASE"/>
</dbReference>
<name>A0A4S8QQ87_9HELO</name>
<dbReference type="InterPro" id="IPR002938">
    <property type="entry name" value="FAD-bd"/>
</dbReference>
<evidence type="ECO:0000256" key="5">
    <source>
        <dbReference type="ARBA" id="ARBA00023033"/>
    </source>
</evidence>
<dbReference type="PANTHER" id="PTHR13789">
    <property type="entry name" value="MONOOXYGENASE"/>
    <property type="match status" value="1"/>
</dbReference>
<dbReference type="Proteomes" id="UP000308671">
    <property type="component" value="Unassembled WGS sequence"/>
</dbReference>
<evidence type="ECO:0000256" key="2">
    <source>
        <dbReference type="ARBA" id="ARBA00022630"/>
    </source>
</evidence>
<dbReference type="EMBL" id="PQXL01000352">
    <property type="protein sequence ID" value="THV46880.1"/>
    <property type="molecule type" value="Genomic_DNA"/>
</dbReference>
<comment type="caution">
    <text evidence="7">The sequence shown here is derived from an EMBL/GenBank/DDBJ whole genome shotgun (WGS) entry which is preliminary data.</text>
</comment>
<keyword evidence="5" id="KW-0503">Monooxygenase</keyword>
<gene>
    <name evidence="7" type="ORF">BGAL_0352g00010</name>
</gene>
<accession>A0A4S8QQ87</accession>
<dbReference type="GO" id="GO:0004497">
    <property type="term" value="F:monooxygenase activity"/>
    <property type="evidence" value="ECO:0007669"/>
    <property type="project" value="UniProtKB-KW"/>
</dbReference>